<dbReference type="GO" id="GO:0140297">
    <property type="term" value="F:DNA-binding transcription factor binding"/>
    <property type="evidence" value="ECO:0007669"/>
    <property type="project" value="UniProtKB-ARBA"/>
</dbReference>
<dbReference type="PRINTS" id="PR01270">
    <property type="entry name" value="HDASUPER"/>
</dbReference>
<dbReference type="PANTHER" id="PTHR10625">
    <property type="entry name" value="HISTONE DEACETYLASE HDAC1-RELATED"/>
    <property type="match status" value="1"/>
</dbReference>
<evidence type="ECO:0000256" key="6">
    <source>
        <dbReference type="ARBA" id="ARBA00023015"/>
    </source>
</evidence>
<accession>A0A814H417</accession>
<feature type="compositionally biased region" description="Basic and acidic residues" evidence="10">
    <location>
        <begin position="399"/>
        <end position="410"/>
    </location>
</feature>
<dbReference type="Pfam" id="PF00850">
    <property type="entry name" value="Hist_deacetyl"/>
    <property type="match status" value="1"/>
</dbReference>
<dbReference type="SUPFAM" id="SSF52768">
    <property type="entry name" value="Arginase/deacetylase"/>
    <property type="match status" value="1"/>
</dbReference>
<dbReference type="AlphaFoldDB" id="A0A814H417"/>
<keyword evidence="4" id="KW-0378">Hydrolase</keyword>
<evidence type="ECO:0000313" key="14">
    <source>
        <dbReference type="EMBL" id="CAF2146920.1"/>
    </source>
</evidence>
<keyword evidence="5" id="KW-0156">Chromatin regulator</keyword>
<dbReference type="EMBL" id="CAJNOV010000153">
    <property type="protein sequence ID" value="CAF1004491.1"/>
    <property type="molecule type" value="Genomic_DNA"/>
</dbReference>
<comment type="caution">
    <text evidence="12">The sequence shown here is derived from an EMBL/GenBank/DDBJ whole genome shotgun (WGS) entry which is preliminary data.</text>
</comment>
<feature type="domain" description="Histone deacetylase" evidence="11">
    <location>
        <begin position="33"/>
        <end position="322"/>
    </location>
</feature>
<evidence type="ECO:0000313" key="12">
    <source>
        <dbReference type="EMBL" id="CAF1004491.1"/>
    </source>
</evidence>
<evidence type="ECO:0000256" key="7">
    <source>
        <dbReference type="ARBA" id="ARBA00023163"/>
    </source>
</evidence>
<dbReference type="PRINTS" id="PR01271">
    <property type="entry name" value="HISDACETLASE"/>
</dbReference>
<feature type="compositionally biased region" description="Polar residues" evidence="10">
    <location>
        <begin position="524"/>
        <end position="568"/>
    </location>
</feature>
<dbReference type="Gene3D" id="3.40.800.20">
    <property type="entry name" value="Histone deacetylase domain"/>
    <property type="match status" value="1"/>
</dbReference>
<keyword evidence="7" id="KW-0804">Transcription</keyword>
<dbReference type="GO" id="GO:0005737">
    <property type="term" value="C:cytoplasm"/>
    <property type="evidence" value="ECO:0007669"/>
    <property type="project" value="UniProtKB-ARBA"/>
</dbReference>
<dbReference type="EC" id="3.5.1.98" evidence="2"/>
<feature type="region of interest" description="Disordered" evidence="10">
    <location>
        <begin position="498"/>
        <end position="568"/>
    </location>
</feature>
<evidence type="ECO:0000256" key="3">
    <source>
        <dbReference type="ARBA" id="ARBA00022491"/>
    </source>
</evidence>
<comment type="similarity">
    <text evidence="9">Belongs to the histone deacetylase family. HD Type 1 subfamily.</text>
</comment>
<keyword evidence="8" id="KW-0539">Nucleus</keyword>
<feature type="compositionally biased region" description="Basic and acidic residues" evidence="10">
    <location>
        <begin position="510"/>
        <end position="519"/>
    </location>
</feature>
<dbReference type="Proteomes" id="UP000663834">
    <property type="component" value="Unassembled WGS sequence"/>
</dbReference>
<dbReference type="InterPro" id="IPR023696">
    <property type="entry name" value="Ureohydrolase_dom_sf"/>
</dbReference>
<evidence type="ECO:0000259" key="11">
    <source>
        <dbReference type="Pfam" id="PF00850"/>
    </source>
</evidence>
<organism evidence="12 15">
    <name type="scientific">Rotaria magnacalcarata</name>
    <dbReference type="NCBI Taxonomy" id="392030"/>
    <lineage>
        <taxon>Eukaryota</taxon>
        <taxon>Metazoa</taxon>
        <taxon>Spiralia</taxon>
        <taxon>Gnathifera</taxon>
        <taxon>Rotifera</taxon>
        <taxon>Eurotatoria</taxon>
        <taxon>Bdelloidea</taxon>
        <taxon>Philodinida</taxon>
        <taxon>Philodinidae</taxon>
        <taxon>Rotaria</taxon>
    </lineage>
</organism>
<reference evidence="12" key="1">
    <citation type="submission" date="2021-02" db="EMBL/GenBank/DDBJ databases">
        <authorList>
            <person name="Nowell W R."/>
        </authorList>
    </citation>
    <scope>NUCLEOTIDE SEQUENCE</scope>
</reference>
<dbReference type="EMBL" id="CAJNOW010004058">
    <property type="protein sequence ID" value="CAF1404071.1"/>
    <property type="molecule type" value="Genomic_DNA"/>
</dbReference>
<evidence type="ECO:0000256" key="8">
    <source>
        <dbReference type="ARBA" id="ARBA00023242"/>
    </source>
</evidence>
<comment type="subcellular location">
    <subcellularLocation>
        <location evidence="1">Nucleus</location>
    </subcellularLocation>
</comment>
<dbReference type="OrthoDB" id="1918432at2759"/>
<evidence type="ECO:0000256" key="9">
    <source>
        <dbReference type="ARBA" id="ARBA00061569"/>
    </source>
</evidence>
<evidence type="ECO:0000256" key="4">
    <source>
        <dbReference type="ARBA" id="ARBA00022801"/>
    </source>
</evidence>
<dbReference type="GO" id="GO:0031507">
    <property type="term" value="P:heterochromatin formation"/>
    <property type="evidence" value="ECO:0007669"/>
    <property type="project" value="TreeGrafter"/>
</dbReference>
<evidence type="ECO:0000256" key="1">
    <source>
        <dbReference type="ARBA" id="ARBA00004123"/>
    </source>
</evidence>
<dbReference type="GO" id="GO:0141221">
    <property type="term" value="F:histone deacetylase activity, hydrolytic mechanism"/>
    <property type="evidence" value="ECO:0007669"/>
    <property type="project" value="UniProtKB-EC"/>
</dbReference>
<evidence type="ECO:0000256" key="2">
    <source>
        <dbReference type="ARBA" id="ARBA00012111"/>
    </source>
</evidence>
<dbReference type="InterPro" id="IPR037138">
    <property type="entry name" value="His_deacetylse_dom_sf"/>
</dbReference>
<dbReference type="InterPro" id="IPR000286">
    <property type="entry name" value="HDACs"/>
</dbReference>
<sequence>MTTTPGTIGPHSRRRVSYYYDYDVGNYYYGQGHPMKPHRIRMAHNLVLNYGLYRKMEVYRPHKAVADEMTRFHSDEYVKFIQNVGPDNIMEFNKQMQRFNVGEDCPVFEGVYEFCQISAGGSLAGAVKLNRKHTDIAINWAGGLHHAKKSEASGFCYINDIVLAILELLKYHQRVLYVDIDVHHGDGVEEAFYTTDRVMTVSFHKFGEYFPGTGDLRDIGAGRGKYYAVNFPLRDGIDDDTYETIFKPVMTKVIETYQPNAIVLQCGADSLTGDRLGCFNLTLKGHGKCVEFIKSLNLPLLLLGGGGYTIRNVARAWTNETAIALSQEISNELPYNDYFEYYGPDFKLNISPSNMPNQNSSEYLDKIKIKLFENLRMLPHVPGVQMQAIPDDIMDVDRAADEDKDSDPNKRISQVKRDRRIVDERELSDSEDEDGDGRRNQSNGKQSSNKRKATSETIYAGAALNGTDVFVPFAPTAANTGVSQDAKITESTITVSSDNDKTTENISLDETTKSVKPSEEESIPTVTNQEATPTATVVAENQSSITTADENVPTQEAPTEAMNTSETS</sequence>
<keyword evidence="6" id="KW-0805">Transcription regulation</keyword>
<evidence type="ECO:0000313" key="13">
    <source>
        <dbReference type="EMBL" id="CAF1404071.1"/>
    </source>
</evidence>
<dbReference type="EMBL" id="CAJNRE010016549">
    <property type="protein sequence ID" value="CAF2146920.1"/>
    <property type="molecule type" value="Genomic_DNA"/>
</dbReference>
<proteinExistence type="inferred from homology"/>
<gene>
    <name evidence="12" type="ORF">CJN711_LOCUS2515</name>
    <name evidence="13" type="ORF">KQP761_LOCUS9851</name>
    <name evidence="14" type="ORF">MBJ925_LOCUS30560</name>
</gene>
<dbReference type="FunFam" id="3.40.800.20:FF:000003">
    <property type="entry name" value="Histone deacetylase"/>
    <property type="match status" value="1"/>
</dbReference>
<evidence type="ECO:0000313" key="15">
    <source>
        <dbReference type="Proteomes" id="UP000663855"/>
    </source>
</evidence>
<protein>
    <recommendedName>
        <fullName evidence="2">histone deacetylase</fullName>
        <ecNumber evidence="2">3.5.1.98</ecNumber>
    </recommendedName>
</protein>
<dbReference type="InterPro" id="IPR003084">
    <property type="entry name" value="HDAC_I/II"/>
</dbReference>
<evidence type="ECO:0000256" key="5">
    <source>
        <dbReference type="ARBA" id="ARBA00022853"/>
    </source>
</evidence>
<dbReference type="Proteomes" id="UP000663824">
    <property type="component" value="Unassembled WGS sequence"/>
</dbReference>
<name>A0A814H417_9BILA</name>
<feature type="region of interest" description="Disordered" evidence="10">
    <location>
        <begin position="399"/>
        <end position="453"/>
    </location>
</feature>
<evidence type="ECO:0000256" key="10">
    <source>
        <dbReference type="SAM" id="MobiDB-lite"/>
    </source>
</evidence>
<dbReference type="GO" id="GO:0016581">
    <property type="term" value="C:NuRD complex"/>
    <property type="evidence" value="ECO:0007669"/>
    <property type="project" value="TreeGrafter"/>
</dbReference>
<dbReference type="PANTHER" id="PTHR10625:SF10">
    <property type="entry name" value="HISTONE DEACETYLASE HDAC1"/>
    <property type="match status" value="1"/>
</dbReference>
<dbReference type="Proteomes" id="UP000663855">
    <property type="component" value="Unassembled WGS sequence"/>
</dbReference>
<dbReference type="InterPro" id="IPR023801">
    <property type="entry name" value="His_deacetylse_dom"/>
</dbReference>
<keyword evidence="3" id="KW-0678">Repressor</keyword>